<dbReference type="OrthoDB" id="9812429at2"/>
<organism evidence="2 3">
    <name type="scientific">Viridibacillus arvi</name>
    <dbReference type="NCBI Taxonomy" id="263475"/>
    <lineage>
        <taxon>Bacteria</taxon>
        <taxon>Bacillati</taxon>
        <taxon>Bacillota</taxon>
        <taxon>Bacilli</taxon>
        <taxon>Bacillales</taxon>
        <taxon>Caryophanaceae</taxon>
        <taxon>Viridibacillus</taxon>
    </lineage>
</organism>
<keyword evidence="3" id="KW-1185">Reference proteome</keyword>
<evidence type="ECO:0000313" key="3">
    <source>
        <dbReference type="Proteomes" id="UP000036867"/>
    </source>
</evidence>
<dbReference type="Proteomes" id="UP000036867">
    <property type="component" value="Unassembled WGS sequence"/>
</dbReference>
<dbReference type="PANTHER" id="PTHR40032">
    <property type="entry name" value="EXPORTED PROTEIN-RELATED"/>
    <property type="match status" value="1"/>
</dbReference>
<feature type="domain" description="Putative amidase" evidence="1">
    <location>
        <begin position="21"/>
        <end position="172"/>
    </location>
</feature>
<dbReference type="EMBL" id="LILB01000005">
    <property type="protein sequence ID" value="KOO49823.1"/>
    <property type="molecule type" value="Genomic_DNA"/>
</dbReference>
<dbReference type="RefSeq" id="WP_053417995.1">
    <property type="nucleotide sequence ID" value="NZ_JBNNVA010000011.1"/>
</dbReference>
<evidence type="ECO:0000313" key="2">
    <source>
        <dbReference type="EMBL" id="KOO49823.1"/>
    </source>
</evidence>
<protein>
    <submittedName>
        <fullName evidence="2">Amidase</fullName>
    </submittedName>
</protein>
<gene>
    <name evidence="2" type="ORF">AMD00_16015</name>
</gene>
<dbReference type="PATRIC" id="fig|263475.3.peg.4482"/>
<dbReference type="GeneID" id="301137601"/>
<reference evidence="3" key="1">
    <citation type="submission" date="2015-08" db="EMBL/GenBank/DDBJ databases">
        <title>Fjat-10028 dsm 16317.</title>
        <authorList>
            <person name="Liu B."/>
            <person name="Wang J."/>
            <person name="Zhu Y."/>
            <person name="Liu G."/>
            <person name="Chen Q."/>
            <person name="Chen Z."/>
            <person name="Lan J."/>
            <person name="Che J."/>
            <person name="Ge C."/>
            <person name="Shi H."/>
            <person name="Pan Z."/>
            <person name="Liu X."/>
        </authorList>
    </citation>
    <scope>NUCLEOTIDE SEQUENCE [LARGE SCALE GENOMIC DNA]</scope>
    <source>
        <strain evidence="3">DSM 16317</strain>
    </source>
</reference>
<dbReference type="PANTHER" id="PTHR40032:SF1">
    <property type="entry name" value="EXPORTED PROTEIN"/>
    <property type="match status" value="1"/>
</dbReference>
<dbReference type="InterPro" id="IPR024301">
    <property type="entry name" value="Amidase_6"/>
</dbReference>
<dbReference type="AlphaFoldDB" id="A0A0M0LGI6"/>
<accession>A0A0M0LGI6</accession>
<dbReference type="Pfam" id="PF12671">
    <property type="entry name" value="Amidase_6"/>
    <property type="match status" value="1"/>
</dbReference>
<evidence type="ECO:0000259" key="1">
    <source>
        <dbReference type="Pfam" id="PF12671"/>
    </source>
</evidence>
<sequence>MEILNQGSAYTWVRRCDGAVYNRQAAVAYADKWWDSYNPSFPRFDVDCTNYISQCLFAGGGPMWGSPNRSEGWWLKGGNWSFSWSTPHSLRWYLETSKKGLRGKQVSSAYDLELGDIIFYDFQNDGRIDHSVIVTSIQDGEPLVNAHTSNSFHRPWEYLDSSAYTPNMKYYFFHIEDVILPI</sequence>
<dbReference type="STRING" id="263475.AMD00_16015"/>
<proteinExistence type="predicted"/>
<comment type="caution">
    <text evidence="2">The sequence shown here is derived from an EMBL/GenBank/DDBJ whole genome shotgun (WGS) entry which is preliminary data.</text>
</comment>
<name>A0A0M0LGI6_9BACL</name>